<gene>
    <name evidence="1" type="ORF">COY52_06825</name>
</gene>
<dbReference type="CDD" id="cd16377">
    <property type="entry name" value="23S_rRNA_IVP_like"/>
    <property type="match status" value="1"/>
</dbReference>
<dbReference type="PANTHER" id="PTHR38471">
    <property type="entry name" value="FOUR HELIX BUNDLE PROTEIN"/>
    <property type="match status" value="1"/>
</dbReference>
<dbReference type="PANTHER" id="PTHR38471:SF2">
    <property type="entry name" value="FOUR HELIX BUNDLE PROTEIN"/>
    <property type="match status" value="1"/>
</dbReference>
<dbReference type="Gene3D" id="1.20.1440.60">
    <property type="entry name" value="23S rRNA-intervening sequence"/>
    <property type="match status" value="1"/>
</dbReference>
<proteinExistence type="predicted"/>
<comment type="caution">
    <text evidence="1">The sequence shown here is derived from an EMBL/GenBank/DDBJ whole genome shotgun (WGS) entry which is preliminary data.</text>
</comment>
<dbReference type="AlphaFoldDB" id="A0A2M7SAJ4"/>
<evidence type="ECO:0000313" key="1">
    <source>
        <dbReference type="EMBL" id="PIZ16532.1"/>
    </source>
</evidence>
<dbReference type="Proteomes" id="UP000229307">
    <property type="component" value="Unassembled WGS sequence"/>
</dbReference>
<dbReference type="InterPro" id="IPR012657">
    <property type="entry name" value="23S_rRNA-intervening_sequence"/>
</dbReference>
<name>A0A2M7SAJ4_9BACT</name>
<evidence type="ECO:0000313" key="2">
    <source>
        <dbReference type="Proteomes" id="UP000229307"/>
    </source>
</evidence>
<dbReference type="InterPro" id="IPR036583">
    <property type="entry name" value="23S_rRNA_IVS_sf"/>
</dbReference>
<accession>A0A2M7SAJ4</accession>
<organism evidence="1 2">
    <name type="scientific">Candidatus Desantisbacteria bacterium CG_4_10_14_0_8_um_filter_48_22</name>
    <dbReference type="NCBI Taxonomy" id="1974543"/>
    <lineage>
        <taxon>Bacteria</taxon>
        <taxon>Candidatus Desantisiibacteriota</taxon>
    </lineage>
</organism>
<dbReference type="NCBIfam" id="TIGR02436">
    <property type="entry name" value="four helix bundle protein"/>
    <property type="match status" value="1"/>
</dbReference>
<reference evidence="2" key="1">
    <citation type="submission" date="2017-09" db="EMBL/GenBank/DDBJ databases">
        <title>Depth-based differentiation of microbial function through sediment-hosted aquifers and enrichment of novel symbionts in the deep terrestrial subsurface.</title>
        <authorList>
            <person name="Probst A.J."/>
            <person name="Ladd B."/>
            <person name="Jarett J.K."/>
            <person name="Geller-Mcgrath D.E."/>
            <person name="Sieber C.M.K."/>
            <person name="Emerson J.B."/>
            <person name="Anantharaman K."/>
            <person name="Thomas B.C."/>
            <person name="Malmstrom R."/>
            <person name="Stieglmeier M."/>
            <person name="Klingl A."/>
            <person name="Woyke T."/>
            <person name="Ryan C.M."/>
            <person name="Banfield J.F."/>
        </authorList>
    </citation>
    <scope>NUCLEOTIDE SEQUENCE [LARGE SCALE GENOMIC DNA]</scope>
</reference>
<sequence>MTVKYYKDLLIWNKAKDLVKEVYIAIRKFPEIEKYILISQILRSANSIPTNIAEGQARQHSKEFIQFLHIALGSLAELDTQLCISKDLGYLTEEELNKFDMKITELRKMTRGLISKL</sequence>
<dbReference type="Pfam" id="PF05635">
    <property type="entry name" value="23S_rRNA_IVP"/>
    <property type="match status" value="1"/>
</dbReference>
<protein>
    <submittedName>
        <fullName evidence="1">Four helix bundle protein</fullName>
    </submittedName>
</protein>
<dbReference type="SUPFAM" id="SSF158446">
    <property type="entry name" value="IVS-encoded protein-like"/>
    <property type="match status" value="1"/>
</dbReference>
<dbReference type="EMBL" id="PFMR01000181">
    <property type="protein sequence ID" value="PIZ16532.1"/>
    <property type="molecule type" value="Genomic_DNA"/>
</dbReference>